<evidence type="ECO:0000313" key="2">
    <source>
        <dbReference type="EMBL" id="MET3533203.1"/>
    </source>
</evidence>
<dbReference type="InterPro" id="IPR050706">
    <property type="entry name" value="Cyclic-di-GMP_PDE-like"/>
</dbReference>
<dbReference type="GeneID" id="78827099"/>
<evidence type="ECO:0000313" key="3">
    <source>
        <dbReference type="Proteomes" id="UP001549134"/>
    </source>
</evidence>
<protein>
    <submittedName>
        <fullName evidence="2">EAL domain-containing protein (Putative c-di-GMP-specific phosphodiesterase class I)</fullName>
    </submittedName>
</protein>
<dbReference type="PROSITE" id="PS50883">
    <property type="entry name" value="EAL"/>
    <property type="match status" value="1"/>
</dbReference>
<dbReference type="InterPro" id="IPR035919">
    <property type="entry name" value="EAL_sf"/>
</dbReference>
<reference evidence="2 3" key="1">
    <citation type="submission" date="2024-06" db="EMBL/GenBank/DDBJ databases">
        <title>Genomic Encyclopedia of Type Strains, Phase IV (KMG-IV): sequencing the most valuable type-strain genomes for metagenomic binning, comparative biology and taxonomic classification.</title>
        <authorList>
            <person name="Goeker M."/>
        </authorList>
    </citation>
    <scope>NUCLEOTIDE SEQUENCE [LARGE SCALE GENOMIC DNA]</scope>
    <source>
        <strain evidence="2 3">DSM 29126</strain>
    </source>
</reference>
<gene>
    <name evidence="2" type="ORF">ABID50_000353</name>
</gene>
<dbReference type="InterPro" id="IPR001633">
    <property type="entry name" value="EAL_dom"/>
</dbReference>
<dbReference type="PANTHER" id="PTHR33121:SF78">
    <property type="entry name" value="CYCLIC DI-GMP PHOSPHODIESTERASE PDEH"/>
    <property type="match status" value="1"/>
</dbReference>
<dbReference type="Pfam" id="PF00563">
    <property type="entry name" value="EAL"/>
    <property type="match status" value="1"/>
</dbReference>
<sequence>MRTDDFYLLFQPIVNVETSKTNVAKADEYEVLLRSYKTDTFPSDEFHFILSNEEYYMIFMDWFSEKIEEKLKQHPEIVLSVNFDLDQFQYIGTIQFLERFTSYSENILIEITEHFPTRNPELLDSLHEILKKIKQYHYKIAIDDFTEGINTYFLYKKYRSYYNRIKITYRNNVLSWLNIVFLANYVRLINKIYSKEISVVVEKIDTENKAKWMRKFGLYRQQGYYWGKGSEKIEQLD</sequence>
<dbReference type="SUPFAM" id="SSF141868">
    <property type="entry name" value="EAL domain-like"/>
    <property type="match status" value="1"/>
</dbReference>
<proteinExistence type="predicted"/>
<dbReference type="PANTHER" id="PTHR33121">
    <property type="entry name" value="CYCLIC DI-GMP PHOSPHODIESTERASE PDEF"/>
    <property type="match status" value="1"/>
</dbReference>
<feature type="domain" description="EAL" evidence="1">
    <location>
        <begin position="1"/>
        <end position="237"/>
    </location>
</feature>
<evidence type="ECO:0000259" key="1">
    <source>
        <dbReference type="PROSITE" id="PS50883"/>
    </source>
</evidence>
<organism evidence="2 3">
    <name type="scientific">Streptococcus parasuis</name>
    <dbReference type="NCBI Taxonomy" id="1501662"/>
    <lineage>
        <taxon>Bacteria</taxon>
        <taxon>Bacillati</taxon>
        <taxon>Bacillota</taxon>
        <taxon>Bacilli</taxon>
        <taxon>Lactobacillales</taxon>
        <taxon>Streptococcaceae</taxon>
        <taxon>Streptococcus</taxon>
    </lineage>
</organism>
<dbReference type="SMART" id="SM00052">
    <property type="entry name" value="EAL"/>
    <property type="match status" value="1"/>
</dbReference>
<dbReference type="Proteomes" id="UP001549134">
    <property type="component" value="Unassembled WGS sequence"/>
</dbReference>
<dbReference type="EMBL" id="JBEPLX010000003">
    <property type="protein sequence ID" value="MET3533203.1"/>
    <property type="molecule type" value="Genomic_DNA"/>
</dbReference>
<accession>A0ABV2EQY9</accession>
<keyword evidence="3" id="KW-1185">Reference proteome</keyword>
<name>A0ABV2EQY9_9STRE</name>
<comment type="caution">
    <text evidence="2">The sequence shown here is derived from an EMBL/GenBank/DDBJ whole genome shotgun (WGS) entry which is preliminary data.</text>
</comment>
<dbReference type="Gene3D" id="3.20.20.450">
    <property type="entry name" value="EAL domain"/>
    <property type="match status" value="1"/>
</dbReference>
<dbReference type="RefSeq" id="WP_024392139.1">
    <property type="nucleotide sequence ID" value="NZ_AP024276.1"/>
</dbReference>